<sequence length="146" mass="16563">MEFQVVEPALNTTHTISWNKPYSFQYFCGPKGEPSCCWIARVVEWALQGKFIMCMKRVEPVRMISPTLGVKATPAASTKNLEVCSSSFTKTKAMAHLLKRSLTDLDCLLPTRLFSPAYPWDRTDNHTHEEPHLCPPKQEAMTATME</sequence>
<protein>
    <submittedName>
        <fullName evidence="2">Uncharacterized protein</fullName>
    </submittedName>
</protein>
<dbReference type="Proteomes" id="UP000324222">
    <property type="component" value="Unassembled WGS sequence"/>
</dbReference>
<organism evidence="2 3">
    <name type="scientific">Portunus trituberculatus</name>
    <name type="common">Swimming crab</name>
    <name type="synonym">Neptunus trituberculatus</name>
    <dbReference type="NCBI Taxonomy" id="210409"/>
    <lineage>
        <taxon>Eukaryota</taxon>
        <taxon>Metazoa</taxon>
        <taxon>Ecdysozoa</taxon>
        <taxon>Arthropoda</taxon>
        <taxon>Crustacea</taxon>
        <taxon>Multicrustacea</taxon>
        <taxon>Malacostraca</taxon>
        <taxon>Eumalacostraca</taxon>
        <taxon>Eucarida</taxon>
        <taxon>Decapoda</taxon>
        <taxon>Pleocyemata</taxon>
        <taxon>Brachyura</taxon>
        <taxon>Eubrachyura</taxon>
        <taxon>Portunoidea</taxon>
        <taxon>Portunidae</taxon>
        <taxon>Portuninae</taxon>
        <taxon>Portunus</taxon>
    </lineage>
</organism>
<accession>A0A5B7DMJ9</accession>
<proteinExistence type="predicted"/>
<reference evidence="2 3" key="1">
    <citation type="submission" date="2019-05" db="EMBL/GenBank/DDBJ databases">
        <title>Another draft genome of Portunus trituberculatus and its Hox gene families provides insights of decapod evolution.</title>
        <authorList>
            <person name="Jeong J.-H."/>
            <person name="Song I."/>
            <person name="Kim S."/>
            <person name="Choi T."/>
            <person name="Kim D."/>
            <person name="Ryu S."/>
            <person name="Kim W."/>
        </authorList>
    </citation>
    <scope>NUCLEOTIDE SEQUENCE [LARGE SCALE GENOMIC DNA]</scope>
    <source>
        <tissue evidence="2">Muscle</tissue>
    </source>
</reference>
<keyword evidence="3" id="KW-1185">Reference proteome</keyword>
<evidence type="ECO:0000313" key="3">
    <source>
        <dbReference type="Proteomes" id="UP000324222"/>
    </source>
</evidence>
<name>A0A5B7DMJ9_PORTR</name>
<evidence type="ECO:0000313" key="2">
    <source>
        <dbReference type="EMBL" id="MPC22274.1"/>
    </source>
</evidence>
<comment type="caution">
    <text evidence="2">The sequence shown here is derived from an EMBL/GenBank/DDBJ whole genome shotgun (WGS) entry which is preliminary data.</text>
</comment>
<dbReference type="AlphaFoldDB" id="A0A5B7DMJ9"/>
<dbReference type="EMBL" id="VSRR010001069">
    <property type="protein sequence ID" value="MPC22274.1"/>
    <property type="molecule type" value="Genomic_DNA"/>
</dbReference>
<feature type="region of interest" description="Disordered" evidence="1">
    <location>
        <begin position="126"/>
        <end position="146"/>
    </location>
</feature>
<gene>
    <name evidence="2" type="ORF">E2C01_015284</name>
</gene>
<evidence type="ECO:0000256" key="1">
    <source>
        <dbReference type="SAM" id="MobiDB-lite"/>
    </source>
</evidence>